<dbReference type="Proteomes" id="UP000603865">
    <property type="component" value="Unassembled WGS sequence"/>
</dbReference>
<organism evidence="1 2">
    <name type="scientific">Deinococcus ruber</name>
    <dbReference type="NCBI Taxonomy" id="1848197"/>
    <lineage>
        <taxon>Bacteria</taxon>
        <taxon>Thermotogati</taxon>
        <taxon>Deinococcota</taxon>
        <taxon>Deinococci</taxon>
        <taxon>Deinococcales</taxon>
        <taxon>Deinococcaceae</taxon>
        <taxon>Deinococcus</taxon>
    </lineage>
</organism>
<reference evidence="1" key="1">
    <citation type="journal article" date="2014" name="Int. J. Syst. Evol. Microbiol.">
        <title>Complete genome sequence of Corynebacterium casei LMG S-19264T (=DSM 44701T), isolated from a smear-ripened cheese.</title>
        <authorList>
            <consortium name="US DOE Joint Genome Institute (JGI-PGF)"/>
            <person name="Walter F."/>
            <person name="Albersmeier A."/>
            <person name="Kalinowski J."/>
            <person name="Ruckert C."/>
        </authorList>
    </citation>
    <scope>NUCLEOTIDE SEQUENCE</scope>
    <source>
        <strain evidence="1">JCM 31311</strain>
    </source>
</reference>
<keyword evidence="2" id="KW-1185">Reference proteome</keyword>
<gene>
    <name evidence="1" type="ORF">GCM10008957_38190</name>
</gene>
<evidence type="ECO:0000313" key="2">
    <source>
        <dbReference type="Proteomes" id="UP000603865"/>
    </source>
</evidence>
<reference evidence="1" key="2">
    <citation type="submission" date="2020-09" db="EMBL/GenBank/DDBJ databases">
        <authorList>
            <person name="Sun Q."/>
            <person name="Ohkuma M."/>
        </authorList>
    </citation>
    <scope>NUCLEOTIDE SEQUENCE</scope>
    <source>
        <strain evidence="1">JCM 31311</strain>
    </source>
</reference>
<comment type="caution">
    <text evidence="1">The sequence shown here is derived from an EMBL/GenBank/DDBJ whole genome shotgun (WGS) entry which is preliminary data.</text>
</comment>
<sequence>MSGPAVRVMLAPVDASPFTASERHTCRVVGLTLKTWRMGTALLDRAPVCLMAAWAAEELTTCEAYSLLLRCEGPDGALMREVIERVIQSRIGEG</sequence>
<protein>
    <submittedName>
        <fullName evidence="1">Uncharacterized protein</fullName>
    </submittedName>
</protein>
<proteinExistence type="predicted"/>
<dbReference type="EMBL" id="BMQL01000029">
    <property type="protein sequence ID" value="GGR22523.1"/>
    <property type="molecule type" value="Genomic_DNA"/>
</dbReference>
<name>A0A918FCK3_9DEIO</name>
<evidence type="ECO:0000313" key="1">
    <source>
        <dbReference type="EMBL" id="GGR22523.1"/>
    </source>
</evidence>
<accession>A0A918FCK3</accession>
<dbReference type="AlphaFoldDB" id="A0A918FCK3"/>